<dbReference type="Gene3D" id="3.30.70.330">
    <property type="match status" value="1"/>
</dbReference>
<dbReference type="SMART" id="SM00360">
    <property type="entry name" value="RRM"/>
    <property type="match status" value="1"/>
</dbReference>
<evidence type="ECO:0000313" key="5">
    <source>
        <dbReference type="EMBL" id="WFD43335.1"/>
    </source>
</evidence>
<dbReference type="InterPro" id="IPR051229">
    <property type="entry name" value="ALYREF_mRNA_export"/>
</dbReference>
<dbReference type="GO" id="GO:0003729">
    <property type="term" value="F:mRNA binding"/>
    <property type="evidence" value="ECO:0007669"/>
    <property type="project" value="TreeGrafter"/>
</dbReference>
<feature type="compositionally biased region" description="Basic residues" evidence="3">
    <location>
        <begin position="155"/>
        <end position="164"/>
    </location>
</feature>
<protein>
    <recommendedName>
        <fullName evidence="4">RRM domain-containing protein</fullName>
    </recommendedName>
</protein>
<feature type="domain" description="RRM" evidence="4">
    <location>
        <begin position="47"/>
        <end position="125"/>
    </location>
</feature>
<dbReference type="EMBL" id="CP118376">
    <property type="protein sequence ID" value="WFD43335.1"/>
    <property type="molecule type" value="Genomic_DNA"/>
</dbReference>
<evidence type="ECO:0000256" key="1">
    <source>
        <dbReference type="ARBA" id="ARBA00022884"/>
    </source>
</evidence>
<evidence type="ECO:0000259" key="4">
    <source>
        <dbReference type="PROSITE" id="PS50102"/>
    </source>
</evidence>
<dbReference type="AlphaFoldDB" id="A0AAF0JE92"/>
<accession>A0AAF0JE92</accession>
<dbReference type="SUPFAM" id="SSF54928">
    <property type="entry name" value="RNA-binding domain, RBD"/>
    <property type="match status" value="1"/>
</dbReference>
<dbReference type="InterPro" id="IPR035979">
    <property type="entry name" value="RBD_domain_sf"/>
</dbReference>
<feature type="region of interest" description="Disordered" evidence="3">
    <location>
        <begin position="124"/>
        <end position="174"/>
    </location>
</feature>
<evidence type="ECO:0000256" key="2">
    <source>
        <dbReference type="PROSITE-ProRule" id="PRU00176"/>
    </source>
</evidence>
<feature type="compositionally biased region" description="Basic and acidic residues" evidence="3">
    <location>
        <begin position="127"/>
        <end position="139"/>
    </location>
</feature>
<dbReference type="Pfam" id="PF00076">
    <property type="entry name" value="RRM_1"/>
    <property type="match status" value="1"/>
</dbReference>
<evidence type="ECO:0000313" key="6">
    <source>
        <dbReference type="Proteomes" id="UP001214628"/>
    </source>
</evidence>
<name>A0AAF0JE92_9BASI</name>
<feature type="compositionally biased region" description="Polar residues" evidence="3">
    <location>
        <begin position="1"/>
        <end position="13"/>
    </location>
</feature>
<sequence>MNQPRAARNQKQQRANHDVWHHDKFSESTTLPRRALSGSAGDAQVATEVGIDGLHYEVTQSDLMQLFRPIGAIARGPEIKYDVSGRSTGKASVWYYSNNDAQSAVKEFNHAKAKGQTIAVYVIGPRRMNDSRPRKERNPRQPSLMERLSVAGHRSGAHRNRTKKNRDTNRDRRRLATTSELDAELDAFMNASASPKTQEVC</sequence>
<dbReference type="InterPro" id="IPR012677">
    <property type="entry name" value="Nucleotide-bd_a/b_plait_sf"/>
</dbReference>
<gene>
    <name evidence="5" type="ORF">MPSI1_001996</name>
</gene>
<dbReference type="PANTHER" id="PTHR19965">
    <property type="entry name" value="RNA AND EXPORT FACTOR BINDING PROTEIN"/>
    <property type="match status" value="1"/>
</dbReference>
<keyword evidence="1 2" id="KW-0694">RNA-binding</keyword>
<feature type="compositionally biased region" description="Basic and acidic residues" evidence="3">
    <location>
        <begin position="15"/>
        <end position="26"/>
    </location>
</feature>
<keyword evidence="6" id="KW-1185">Reference proteome</keyword>
<dbReference type="InterPro" id="IPR000504">
    <property type="entry name" value="RRM_dom"/>
</dbReference>
<dbReference type="GO" id="GO:0005634">
    <property type="term" value="C:nucleus"/>
    <property type="evidence" value="ECO:0007669"/>
    <property type="project" value="TreeGrafter"/>
</dbReference>
<reference evidence="5" key="1">
    <citation type="submission" date="2023-02" db="EMBL/GenBank/DDBJ databases">
        <title>Mating type loci evolution in Malassezia.</title>
        <authorList>
            <person name="Coelho M.A."/>
        </authorList>
    </citation>
    <scope>NUCLEOTIDE SEQUENCE</scope>
    <source>
        <strain evidence="5">CBS 14136</strain>
    </source>
</reference>
<feature type="region of interest" description="Disordered" evidence="3">
    <location>
        <begin position="1"/>
        <end position="27"/>
    </location>
</feature>
<dbReference type="PANTHER" id="PTHR19965:SF82">
    <property type="entry name" value="THO COMPLEX SUBUNIT 4"/>
    <property type="match status" value="1"/>
</dbReference>
<proteinExistence type="predicted"/>
<dbReference type="Proteomes" id="UP001214628">
    <property type="component" value="Chromosome 2"/>
</dbReference>
<dbReference type="PROSITE" id="PS50102">
    <property type="entry name" value="RRM"/>
    <property type="match status" value="1"/>
</dbReference>
<organism evidence="5 6">
    <name type="scientific">Malassezia psittaci</name>
    <dbReference type="NCBI Taxonomy" id="1821823"/>
    <lineage>
        <taxon>Eukaryota</taxon>
        <taxon>Fungi</taxon>
        <taxon>Dikarya</taxon>
        <taxon>Basidiomycota</taxon>
        <taxon>Ustilaginomycotina</taxon>
        <taxon>Malasseziomycetes</taxon>
        <taxon>Malasseziales</taxon>
        <taxon>Malasseziaceae</taxon>
        <taxon>Malassezia</taxon>
    </lineage>
</organism>
<evidence type="ECO:0000256" key="3">
    <source>
        <dbReference type="SAM" id="MobiDB-lite"/>
    </source>
</evidence>